<dbReference type="GeneID" id="27898288"/>
<protein>
    <submittedName>
        <fullName evidence="10">Cytochrome P450</fullName>
    </submittedName>
</protein>
<dbReference type="PROSITE" id="PS00086">
    <property type="entry name" value="CYTOCHROME_P450"/>
    <property type="match status" value="1"/>
</dbReference>
<dbReference type="GO" id="GO:0004497">
    <property type="term" value="F:monooxygenase activity"/>
    <property type="evidence" value="ECO:0007669"/>
    <property type="project" value="UniProtKB-KW"/>
</dbReference>
<reference evidence="10 11" key="1">
    <citation type="journal article" date="2012" name="PLoS Pathog.">
        <title>Diverse lifestyles and strategies of plant pathogenesis encoded in the genomes of eighteen Dothideomycetes fungi.</title>
        <authorList>
            <person name="Ohm R.A."/>
            <person name="Feau N."/>
            <person name="Henrissat B."/>
            <person name="Schoch C.L."/>
            <person name="Horwitz B.A."/>
            <person name="Barry K.W."/>
            <person name="Condon B.J."/>
            <person name="Copeland A.C."/>
            <person name="Dhillon B."/>
            <person name="Glaser F."/>
            <person name="Hesse C.N."/>
            <person name="Kosti I."/>
            <person name="LaButti K."/>
            <person name="Lindquist E.A."/>
            <person name="Lucas S."/>
            <person name="Salamov A.A."/>
            <person name="Bradshaw R.E."/>
            <person name="Ciuffetti L."/>
            <person name="Hamelin R.C."/>
            <person name="Kema G.H.J."/>
            <person name="Lawrence C."/>
            <person name="Scott J.A."/>
            <person name="Spatafora J.W."/>
            <person name="Turgeon B.G."/>
            <person name="de Wit P.J.G.M."/>
            <person name="Zhong S."/>
            <person name="Goodwin S.B."/>
            <person name="Grigoriev I.V."/>
        </authorList>
    </citation>
    <scope>NUCLEOTIDE SEQUENCE [LARGE SCALE GENOMIC DNA]</scope>
    <source>
        <strain evidence="10 11">SO2202</strain>
    </source>
</reference>
<evidence type="ECO:0000256" key="5">
    <source>
        <dbReference type="ARBA" id="ARBA00023004"/>
    </source>
</evidence>
<dbReference type="EMBL" id="KB456262">
    <property type="protein sequence ID" value="EMF14026.1"/>
    <property type="molecule type" value="Genomic_DNA"/>
</dbReference>
<keyword evidence="9" id="KW-1133">Transmembrane helix</keyword>
<evidence type="ECO:0000256" key="8">
    <source>
        <dbReference type="RuleBase" id="RU000461"/>
    </source>
</evidence>
<evidence type="ECO:0000256" key="3">
    <source>
        <dbReference type="ARBA" id="ARBA00022723"/>
    </source>
</evidence>
<keyword evidence="7 8" id="KW-0349">Heme</keyword>
<dbReference type="SUPFAM" id="SSF48264">
    <property type="entry name" value="Cytochrome P450"/>
    <property type="match status" value="1"/>
</dbReference>
<dbReference type="Gene3D" id="1.10.630.10">
    <property type="entry name" value="Cytochrome P450"/>
    <property type="match status" value="1"/>
</dbReference>
<comment type="cofactor">
    <cofactor evidence="1 7">
        <name>heme</name>
        <dbReference type="ChEBI" id="CHEBI:30413"/>
    </cofactor>
</comment>
<organism evidence="10 11">
    <name type="scientific">Sphaerulina musiva (strain SO2202)</name>
    <name type="common">Poplar stem canker fungus</name>
    <name type="synonym">Septoria musiva</name>
    <dbReference type="NCBI Taxonomy" id="692275"/>
    <lineage>
        <taxon>Eukaryota</taxon>
        <taxon>Fungi</taxon>
        <taxon>Dikarya</taxon>
        <taxon>Ascomycota</taxon>
        <taxon>Pezizomycotina</taxon>
        <taxon>Dothideomycetes</taxon>
        <taxon>Dothideomycetidae</taxon>
        <taxon>Mycosphaerellales</taxon>
        <taxon>Mycosphaerellaceae</taxon>
        <taxon>Sphaerulina</taxon>
    </lineage>
</organism>
<dbReference type="PRINTS" id="PR00463">
    <property type="entry name" value="EP450I"/>
</dbReference>
<keyword evidence="9" id="KW-0812">Transmembrane</keyword>
<dbReference type="OrthoDB" id="1844152at2759"/>
<dbReference type="InterPro" id="IPR036396">
    <property type="entry name" value="Cyt_P450_sf"/>
</dbReference>
<keyword evidence="6 8" id="KW-0503">Monooxygenase</keyword>
<name>M3C156_SPHMS</name>
<sequence>MAPQALLMSERFSFFFSGITLGPVLGLLTLPFLALYWFLKKPKGFDVDVPLLTNESEDFMEILQEGYTKHPRSLFKIPTSNKPMVIVPTNMLDDLKAYPEEAISFRKEMSDRFLGRYTSVASNSEAMIQSVKSNLTRGLDSVIPIMQEEVKYALEECIENETMDAEGWVKAPLYALSVRIIAFVSSRVFVGLPLSRNQEWIDMAINSTFDSFVGAAVMYKYPSWSWAIMRFFVPQTRRIQQCRRRVGEMLKPILKERMEHAKNNPGSKKPSDMIQWLIDNSNGRGGDLPFQANEHIVMNVAATHTTGGQLAHTLCALAQHPEYIPILREELQEALKNLKAGENLNKKTLFQLKKMDSFMREVQRMNPPGMVSANRKALQPIKLSNGVIVPTGTSLATLPACVSMDPKIWKNPNEFDGLRFYNLRLAEGEEKYQFVSVNEEALSFGHGRHACPGRFYAAAELKVVLAEILSTYDIKLCEGYSKSRPLGAWMEIMAAPDHTYELCFRKRAAA</sequence>
<evidence type="ECO:0000256" key="4">
    <source>
        <dbReference type="ARBA" id="ARBA00023002"/>
    </source>
</evidence>
<dbReference type="HOGENOM" id="CLU_022195_0_2_1"/>
<keyword evidence="5 7" id="KW-0408">Iron</keyword>
<evidence type="ECO:0000256" key="6">
    <source>
        <dbReference type="ARBA" id="ARBA00023033"/>
    </source>
</evidence>
<dbReference type="AlphaFoldDB" id="M3C156"/>
<dbReference type="Pfam" id="PF00067">
    <property type="entry name" value="p450"/>
    <property type="match status" value="1"/>
</dbReference>
<dbReference type="OMA" id="NFMAALE"/>
<dbReference type="Proteomes" id="UP000016931">
    <property type="component" value="Unassembled WGS sequence"/>
</dbReference>
<dbReference type="RefSeq" id="XP_016762147.1">
    <property type="nucleotide sequence ID" value="XM_016901151.1"/>
</dbReference>
<keyword evidence="3 7" id="KW-0479">Metal-binding</keyword>
<dbReference type="InterPro" id="IPR001128">
    <property type="entry name" value="Cyt_P450"/>
</dbReference>
<gene>
    <name evidence="10" type="ORF">SEPMUDRAFT_115319</name>
</gene>
<feature type="binding site" description="axial binding residue" evidence="7">
    <location>
        <position position="451"/>
    </location>
    <ligand>
        <name>heme</name>
        <dbReference type="ChEBI" id="CHEBI:30413"/>
    </ligand>
    <ligandPart>
        <name>Fe</name>
        <dbReference type="ChEBI" id="CHEBI:18248"/>
    </ligandPart>
</feature>
<evidence type="ECO:0000256" key="9">
    <source>
        <dbReference type="SAM" id="Phobius"/>
    </source>
</evidence>
<evidence type="ECO:0000313" key="10">
    <source>
        <dbReference type="EMBL" id="EMF14026.1"/>
    </source>
</evidence>
<dbReference type="InterPro" id="IPR002401">
    <property type="entry name" value="Cyt_P450_E_grp-I"/>
</dbReference>
<keyword evidence="4 8" id="KW-0560">Oxidoreductase</keyword>
<evidence type="ECO:0000256" key="2">
    <source>
        <dbReference type="ARBA" id="ARBA00010617"/>
    </source>
</evidence>
<dbReference type="PANTHER" id="PTHR46206:SF6">
    <property type="entry name" value="CYTOCHROME P450 MONOOXYGENASE AN1598-RELATED"/>
    <property type="match status" value="1"/>
</dbReference>
<dbReference type="CDD" id="cd11041">
    <property type="entry name" value="CYP503A1-like"/>
    <property type="match status" value="1"/>
</dbReference>
<dbReference type="PANTHER" id="PTHR46206">
    <property type="entry name" value="CYTOCHROME P450"/>
    <property type="match status" value="1"/>
</dbReference>
<feature type="transmembrane region" description="Helical" evidence="9">
    <location>
        <begin position="12"/>
        <end position="39"/>
    </location>
</feature>
<dbReference type="eggNOG" id="KOG0156">
    <property type="taxonomic scope" value="Eukaryota"/>
</dbReference>
<dbReference type="GO" id="GO:0016705">
    <property type="term" value="F:oxidoreductase activity, acting on paired donors, with incorporation or reduction of molecular oxygen"/>
    <property type="evidence" value="ECO:0007669"/>
    <property type="project" value="InterPro"/>
</dbReference>
<keyword evidence="11" id="KW-1185">Reference proteome</keyword>
<accession>M3C156</accession>
<evidence type="ECO:0000313" key="11">
    <source>
        <dbReference type="Proteomes" id="UP000016931"/>
    </source>
</evidence>
<evidence type="ECO:0000256" key="1">
    <source>
        <dbReference type="ARBA" id="ARBA00001971"/>
    </source>
</evidence>
<dbReference type="GO" id="GO:0005506">
    <property type="term" value="F:iron ion binding"/>
    <property type="evidence" value="ECO:0007669"/>
    <property type="project" value="InterPro"/>
</dbReference>
<comment type="similarity">
    <text evidence="2 8">Belongs to the cytochrome P450 family.</text>
</comment>
<evidence type="ECO:0000256" key="7">
    <source>
        <dbReference type="PIRSR" id="PIRSR602401-1"/>
    </source>
</evidence>
<keyword evidence="9" id="KW-0472">Membrane</keyword>
<proteinExistence type="inferred from homology"/>
<dbReference type="STRING" id="692275.M3C156"/>
<dbReference type="GO" id="GO:0020037">
    <property type="term" value="F:heme binding"/>
    <property type="evidence" value="ECO:0007669"/>
    <property type="project" value="InterPro"/>
</dbReference>
<dbReference type="InterPro" id="IPR017972">
    <property type="entry name" value="Cyt_P450_CS"/>
</dbReference>